<feature type="region of interest" description="Disordered" evidence="1">
    <location>
        <begin position="1"/>
        <end position="30"/>
    </location>
</feature>
<sequence length="57" mass="6491">MTDSQHLEVISLPKTREENRSLPGPSAANELKLSREAVQSLQEYLTSHQVDESPMRR</sequence>
<feature type="non-terminal residue" evidence="2">
    <location>
        <position position="57"/>
    </location>
</feature>
<evidence type="ECO:0000313" key="2">
    <source>
        <dbReference type="EMBL" id="CAB0044036.1"/>
    </source>
</evidence>
<dbReference type="EMBL" id="CADCXV010001381">
    <property type="protein sequence ID" value="CAB0044036.1"/>
    <property type="molecule type" value="Genomic_DNA"/>
</dbReference>
<reference evidence="2 3" key="1">
    <citation type="submission" date="2020-02" db="EMBL/GenBank/DDBJ databases">
        <authorList>
            <person name="Ferguson B K."/>
        </authorList>
    </citation>
    <scope>NUCLEOTIDE SEQUENCE [LARGE SCALE GENOMIC DNA]</scope>
</reference>
<keyword evidence="3" id="KW-1185">Reference proteome</keyword>
<accession>A0A6H5J305</accession>
<dbReference type="Proteomes" id="UP000479190">
    <property type="component" value="Unassembled WGS sequence"/>
</dbReference>
<evidence type="ECO:0000313" key="3">
    <source>
        <dbReference type="Proteomes" id="UP000479190"/>
    </source>
</evidence>
<evidence type="ECO:0000256" key="1">
    <source>
        <dbReference type="SAM" id="MobiDB-lite"/>
    </source>
</evidence>
<organism evidence="2 3">
    <name type="scientific">Trichogramma brassicae</name>
    <dbReference type="NCBI Taxonomy" id="86971"/>
    <lineage>
        <taxon>Eukaryota</taxon>
        <taxon>Metazoa</taxon>
        <taxon>Ecdysozoa</taxon>
        <taxon>Arthropoda</taxon>
        <taxon>Hexapoda</taxon>
        <taxon>Insecta</taxon>
        <taxon>Pterygota</taxon>
        <taxon>Neoptera</taxon>
        <taxon>Endopterygota</taxon>
        <taxon>Hymenoptera</taxon>
        <taxon>Apocrita</taxon>
        <taxon>Proctotrupomorpha</taxon>
        <taxon>Chalcidoidea</taxon>
        <taxon>Trichogrammatidae</taxon>
        <taxon>Trichogramma</taxon>
    </lineage>
</organism>
<name>A0A6H5J305_9HYME</name>
<protein>
    <submittedName>
        <fullName evidence="2">Uncharacterized protein</fullName>
    </submittedName>
</protein>
<gene>
    <name evidence="2" type="ORF">TBRA_LOCUS15624</name>
</gene>
<dbReference type="AlphaFoldDB" id="A0A6H5J305"/>
<proteinExistence type="predicted"/>